<keyword evidence="8" id="KW-0238">DNA-binding</keyword>
<keyword evidence="6 17" id="KW-0269">Exonuclease</keyword>
<comment type="catalytic activity">
    <reaction evidence="11">
        <text>Couples ATP hydrolysis with the unwinding of duplex DNA by translocating in the 3'-5' direction.</text>
        <dbReference type="EC" id="5.6.2.4"/>
    </reaction>
</comment>
<evidence type="ECO:0000256" key="3">
    <source>
        <dbReference type="ARBA" id="ARBA00022763"/>
    </source>
</evidence>
<dbReference type="PROSITE" id="PS51198">
    <property type="entry name" value="UVRD_HELICASE_ATP_BIND"/>
    <property type="match status" value="1"/>
</dbReference>
<keyword evidence="5 14" id="KW-0347">Helicase</keyword>
<proteinExistence type="predicted"/>
<feature type="domain" description="UvrD-like helicase C-terminal" evidence="16">
    <location>
        <begin position="496"/>
        <end position="767"/>
    </location>
</feature>
<dbReference type="InterPro" id="IPR038726">
    <property type="entry name" value="PDDEXK_AddAB-type"/>
</dbReference>
<evidence type="ECO:0000256" key="4">
    <source>
        <dbReference type="ARBA" id="ARBA00022801"/>
    </source>
</evidence>
<keyword evidence="1" id="KW-0540">Nuclease</keyword>
<dbReference type="GO" id="GO:0005524">
    <property type="term" value="F:ATP binding"/>
    <property type="evidence" value="ECO:0007669"/>
    <property type="project" value="UniProtKB-UniRule"/>
</dbReference>
<feature type="domain" description="UvrD-like helicase ATP-binding" evidence="15">
    <location>
        <begin position="2"/>
        <end position="474"/>
    </location>
</feature>
<dbReference type="InterPro" id="IPR000212">
    <property type="entry name" value="DNA_helicase_UvrD/REP"/>
</dbReference>
<dbReference type="eggNOG" id="COG1074">
    <property type="taxonomic scope" value="Bacteria"/>
</dbReference>
<evidence type="ECO:0000259" key="16">
    <source>
        <dbReference type="PROSITE" id="PS51217"/>
    </source>
</evidence>
<evidence type="ECO:0000256" key="9">
    <source>
        <dbReference type="ARBA" id="ARBA00023204"/>
    </source>
</evidence>
<dbReference type="GO" id="GO:0005829">
    <property type="term" value="C:cytosol"/>
    <property type="evidence" value="ECO:0007669"/>
    <property type="project" value="TreeGrafter"/>
</dbReference>
<evidence type="ECO:0000256" key="6">
    <source>
        <dbReference type="ARBA" id="ARBA00022839"/>
    </source>
</evidence>
<evidence type="ECO:0000256" key="1">
    <source>
        <dbReference type="ARBA" id="ARBA00022722"/>
    </source>
</evidence>
<dbReference type="OrthoDB" id="9810135at2"/>
<dbReference type="RefSeq" id="WP_004801332.1">
    <property type="nucleotide sequence ID" value="NZ_KB446646.1"/>
</dbReference>
<dbReference type="GO" id="GO:0043138">
    <property type="term" value="F:3'-5' DNA helicase activity"/>
    <property type="evidence" value="ECO:0007669"/>
    <property type="project" value="UniProtKB-EC"/>
</dbReference>
<dbReference type="BioCyc" id="ECAT999415-HMP:GTTI-278-MONOMER"/>
<dbReference type="PANTHER" id="PTHR11070">
    <property type="entry name" value="UVRD / RECB / PCRA DNA HELICASE FAMILY MEMBER"/>
    <property type="match status" value="1"/>
</dbReference>
<dbReference type="InterPro" id="IPR014017">
    <property type="entry name" value="DNA_helicase_UvrD-like_C"/>
</dbReference>
<dbReference type="PROSITE" id="PS51217">
    <property type="entry name" value="UVRD_HELICASE_CTER"/>
    <property type="match status" value="1"/>
</dbReference>
<evidence type="ECO:0000256" key="11">
    <source>
        <dbReference type="ARBA" id="ARBA00034617"/>
    </source>
</evidence>
<keyword evidence="9" id="KW-0234">DNA repair</keyword>
<evidence type="ECO:0000256" key="5">
    <source>
        <dbReference type="ARBA" id="ARBA00022806"/>
    </source>
</evidence>
<dbReference type="Pfam" id="PF13361">
    <property type="entry name" value="UvrD_C"/>
    <property type="match status" value="1"/>
</dbReference>
<evidence type="ECO:0000256" key="13">
    <source>
        <dbReference type="ARBA" id="ARBA00048988"/>
    </source>
</evidence>
<dbReference type="InterPro" id="IPR014016">
    <property type="entry name" value="UvrD-like_ATP-bd"/>
</dbReference>
<evidence type="ECO:0000313" key="17">
    <source>
        <dbReference type="EMBL" id="EMD17481.1"/>
    </source>
</evidence>
<dbReference type="Pfam" id="PF00580">
    <property type="entry name" value="UvrD-helicase"/>
    <property type="match status" value="1"/>
</dbReference>
<dbReference type="STRING" id="999415.HMPREF9943_00268"/>
<reference evidence="17 18" key="1">
    <citation type="submission" date="2013-02" db="EMBL/GenBank/DDBJ databases">
        <title>The Genome Sequence of Lactobacillus catenaformis F0143.</title>
        <authorList>
            <consortium name="The Broad Institute Genome Sequencing Platform"/>
            <person name="Earl A."/>
            <person name="Ward D."/>
            <person name="Feldgarden M."/>
            <person name="Gevers D."/>
            <person name="Izard J."/>
            <person name="Blanton J.M."/>
            <person name="Mathney J."/>
            <person name="Dewhirst F.E."/>
            <person name="Young S.K."/>
            <person name="Zeng Q."/>
            <person name="Gargeya S."/>
            <person name="Fitzgerald M."/>
            <person name="Haas B."/>
            <person name="Abouelleil A."/>
            <person name="Alvarado L."/>
            <person name="Arachchi H.M."/>
            <person name="Berlin A."/>
            <person name="Chapman S.B."/>
            <person name="Gearin G."/>
            <person name="Goldberg J."/>
            <person name="Griggs A."/>
            <person name="Gujja S."/>
            <person name="Hansen M."/>
            <person name="Heiman D."/>
            <person name="Howarth C."/>
            <person name="Larimer J."/>
            <person name="Lui A."/>
            <person name="MacDonald P.J.P."/>
            <person name="McCowen C."/>
            <person name="Montmayeur A."/>
            <person name="Murphy C."/>
            <person name="Neiman D."/>
            <person name="Pearson M."/>
            <person name="Priest M."/>
            <person name="Roberts A."/>
            <person name="Saif S."/>
            <person name="Shea T."/>
            <person name="Sisk P."/>
            <person name="Stolte C."/>
            <person name="Sykes S."/>
            <person name="Wortman J."/>
            <person name="Nusbaum C."/>
            <person name="Birren B."/>
        </authorList>
    </citation>
    <scope>NUCLEOTIDE SEQUENCE [LARGE SCALE GENOMIC DNA]</scope>
    <source>
        <strain evidence="17 18">OT 569</strain>
    </source>
</reference>
<dbReference type="Proteomes" id="UP000011758">
    <property type="component" value="Unassembled WGS sequence"/>
</dbReference>
<evidence type="ECO:0000256" key="8">
    <source>
        <dbReference type="ARBA" id="ARBA00023125"/>
    </source>
</evidence>
<keyword evidence="18" id="KW-1185">Reference proteome</keyword>
<dbReference type="PATRIC" id="fig|999415.3.peg.270"/>
<name>M2Q5L1_9FIRM</name>
<dbReference type="SUPFAM" id="SSF52980">
    <property type="entry name" value="Restriction endonuclease-like"/>
    <property type="match status" value="1"/>
</dbReference>
<dbReference type="Gene3D" id="3.90.320.10">
    <property type="match status" value="1"/>
</dbReference>
<keyword evidence="3" id="KW-0227">DNA damage</keyword>
<dbReference type="InterPro" id="IPR027417">
    <property type="entry name" value="P-loop_NTPase"/>
</dbReference>
<dbReference type="GO" id="GO:0003677">
    <property type="term" value="F:DNA binding"/>
    <property type="evidence" value="ECO:0007669"/>
    <property type="project" value="UniProtKB-KW"/>
</dbReference>
<keyword evidence="10" id="KW-0413">Isomerase</keyword>
<comment type="catalytic activity">
    <reaction evidence="13">
        <text>ATP + H2O = ADP + phosphate + H(+)</text>
        <dbReference type="Rhea" id="RHEA:13065"/>
        <dbReference type="ChEBI" id="CHEBI:15377"/>
        <dbReference type="ChEBI" id="CHEBI:15378"/>
        <dbReference type="ChEBI" id="CHEBI:30616"/>
        <dbReference type="ChEBI" id="CHEBI:43474"/>
        <dbReference type="ChEBI" id="CHEBI:456216"/>
        <dbReference type="EC" id="5.6.2.4"/>
    </reaction>
</comment>
<comment type="caution">
    <text evidence="17">The sequence shown here is derived from an EMBL/GenBank/DDBJ whole genome shotgun (WGS) entry which is preliminary data.</text>
</comment>
<dbReference type="InterPro" id="IPR011335">
    <property type="entry name" value="Restrct_endonuc-II-like"/>
</dbReference>
<dbReference type="GO" id="GO:0000725">
    <property type="term" value="P:recombinational repair"/>
    <property type="evidence" value="ECO:0007669"/>
    <property type="project" value="TreeGrafter"/>
</dbReference>
<organism evidence="17 18">
    <name type="scientific">Eggerthia catenaformis OT 569 = DSM 20559</name>
    <dbReference type="NCBI Taxonomy" id="999415"/>
    <lineage>
        <taxon>Bacteria</taxon>
        <taxon>Bacillati</taxon>
        <taxon>Bacillota</taxon>
        <taxon>Erysipelotrichia</taxon>
        <taxon>Erysipelotrichales</taxon>
        <taxon>Coprobacillaceae</taxon>
        <taxon>Eggerthia</taxon>
    </lineage>
</organism>
<evidence type="ECO:0000256" key="14">
    <source>
        <dbReference type="PROSITE-ProRule" id="PRU00560"/>
    </source>
</evidence>
<evidence type="ECO:0000313" key="18">
    <source>
        <dbReference type="Proteomes" id="UP000011758"/>
    </source>
</evidence>
<dbReference type="GO" id="GO:0033202">
    <property type="term" value="C:DNA helicase complex"/>
    <property type="evidence" value="ECO:0007669"/>
    <property type="project" value="TreeGrafter"/>
</dbReference>
<evidence type="ECO:0000256" key="12">
    <source>
        <dbReference type="ARBA" id="ARBA00034808"/>
    </source>
</evidence>
<dbReference type="PANTHER" id="PTHR11070:SF48">
    <property type="entry name" value="ATP-DEPENDENT HELICASE_NUCLEASE SUBUNIT A"/>
    <property type="match status" value="1"/>
</dbReference>
<evidence type="ECO:0000259" key="15">
    <source>
        <dbReference type="PROSITE" id="PS51198"/>
    </source>
</evidence>
<evidence type="ECO:0000256" key="10">
    <source>
        <dbReference type="ARBA" id="ARBA00023235"/>
    </source>
</evidence>
<dbReference type="Pfam" id="PF12705">
    <property type="entry name" value="PDDEXK_1"/>
    <property type="match status" value="1"/>
</dbReference>
<dbReference type="GO" id="GO:0016887">
    <property type="term" value="F:ATP hydrolysis activity"/>
    <property type="evidence" value="ECO:0007669"/>
    <property type="project" value="RHEA"/>
</dbReference>
<feature type="binding site" evidence="14">
    <location>
        <begin position="23"/>
        <end position="30"/>
    </location>
    <ligand>
        <name>ATP</name>
        <dbReference type="ChEBI" id="CHEBI:30616"/>
    </ligand>
</feature>
<keyword evidence="2 14" id="KW-0547">Nucleotide-binding</keyword>
<protein>
    <recommendedName>
        <fullName evidence="12">DNA 3'-5' helicase</fullName>
        <ecNumber evidence="12">5.6.2.4</ecNumber>
    </recommendedName>
</protein>
<dbReference type="EMBL" id="AGEJ01000005">
    <property type="protein sequence ID" value="EMD17481.1"/>
    <property type="molecule type" value="Genomic_DNA"/>
</dbReference>
<dbReference type="SUPFAM" id="SSF52540">
    <property type="entry name" value="P-loop containing nucleoside triphosphate hydrolases"/>
    <property type="match status" value="1"/>
</dbReference>
<keyword evidence="4 14" id="KW-0378">Hydrolase</keyword>
<dbReference type="Gene3D" id="3.40.50.300">
    <property type="entry name" value="P-loop containing nucleotide triphosphate hydrolases"/>
    <property type="match status" value="4"/>
</dbReference>
<dbReference type="AlphaFoldDB" id="M2Q5L1"/>
<dbReference type="InterPro" id="IPR011604">
    <property type="entry name" value="PDDEXK-like_dom_sf"/>
</dbReference>
<dbReference type="GO" id="GO:0004527">
    <property type="term" value="F:exonuclease activity"/>
    <property type="evidence" value="ECO:0007669"/>
    <property type="project" value="UniProtKB-KW"/>
</dbReference>
<accession>M2Q5L1</accession>
<sequence length="1146" mass="133834">MSDFNQEQRKAIELRNKTILVSAPAGSGKTRILVSRIDDLIKKDLYQIKEFLVLTFTEAAGMEMKQRLNEQLHQDLKDQSLDESIKIHIKAQILDLPSAYITTFDSFCAELLKKYGYLINIMPGFEILSSPETLQKEAMEECLNKWILDSQFQDYISRYNINNHFDNFISLIIHYHSVTASFVDFETFLSHIYKKYYSFNQIEDSSLFQLIKEIFSDALDETLSNYNNLYQFVLENSIEPFFDTDKNGLSTKEAYDQYFDNITHISVNSYKDLENILHMPLKLPRISWKDYSISPKDKESFTKLKSAVLQPLKKLSDKISIVSLDDFKDLLQYTFKDIYYLLGKDGLLQKFQEVFRKKKQEQNMLDFHDLEDYASQLLDKPEVKDKLHNLFKEIMIDEYQDTNQIQENLVLKIAQGNTDIPMFMVGDMKQSIYRFRQADPSIFKYKFDHFIPLEQSNQDDHNIRIDLKYNYRSQKAVLDCINYIFDCIMDEKIGGLKYLEDPNAQLRYDYQAKHTTLADLKDNHEYDTDIILAVTNNDHTYTKAEIEAHMIAKKILSLKNSYEYKDIAVLMRSTTDFITFKKVFESYKIPANITLSKGLHDAPEIKALIALLKAIHNPYDDISLLSVLHNHFSFSSFNENELFGIRQYTEPMKPLYLDLQSSSLPKVRHFLEVFEHLRTYSCSHNAYETLIESLRLSAYQEFVSALINGEQRSANIDALTELLRNDKSPYLKDTLAKLENNTQAAPGVIASDDSNSVSFMTIHKSKGLQFKVVFVANLQKRFNKSDETPLILLDKEVGIGSKARIYKKSEFGPILTEIENPYRHMIAHYIHKNALDEEMRILYVALTRAENKLILSGVIDNQEQLASLEKKVKINDTDETAKPSSVILNKSIRSTNNYLQWILASVLRNKNLNTDETALAYFHLHYYEINDIISQHSLASQSDHSLDQTYQAYYSYVYPYKDYHRSIAVTKKQALEDEKHFEYFDTTNKNRTDALSLGTLVHNVLSFLDFKSDEDIIDKLSYQDFFNEEDYRKINDYKSHILSFIHSDTYQLIKESDTIYKEKPFLYKDHDEIIKGIFDLVFIKDQTVSVLDYKTDRITPHTGNSALVNKHRIQLEYYKKVLKAYYPGYKVQGYVYYLETGKLVEV</sequence>
<evidence type="ECO:0000256" key="2">
    <source>
        <dbReference type="ARBA" id="ARBA00022741"/>
    </source>
</evidence>
<evidence type="ECO:0000256" key="7">
    <source>
        <dbReference type="ARBA" id="ARBA00022840"/>
    </source>
</evidence>
<keyword evidence="7 14" id="KW-0067">ATP-binding</keyword>
<dbReference type="EC" id="5.6.2.4" evidence="12"/>
<gene>
    <name evidence="17" type="ORF">HMPREF9943_00268</name>
</gene>